<reference evidence="1 2" key="1">
    <citation type="submission" date="2016-10" db="EMBL/GenBank/DDBJ databases">
        <title>Draft genome sequences of four alkaliphilic bacteria belonging to the Anaerobacillus genus.</title>
        <authorList>
            <person name="Bassil N.M."/>
            <person name="Lloyd J.R."/>
        </authorList>
    </citation>
    <scope>NUCLEOTIDE SEQUENCE [LARGE SCALE GENOMIC DNA]</scope>
    <source>
        <strain evidence="1 2">DSM 15340</strain>
    </source>
</reference>
<proteinExistence type="predicted"/>
<sequence>MFFFYQLSVEKGDLNSSKDFGYENFYYGLSDLADNFYSISHTFEFYGGNEWPTDKEALLIKQAIDTHINNIENTRSHLVTVMSFHNMDYITDFEEALLNAEKLLGDFVYGGPFYKSEMMAVQDLLISASEIINQDIEHEISDEMLENIHEKLMSINEQIETIYNKRGE</sequence>
<comment type="caution">
    <text evidence="1">The sequence shown here is derived from an EMBL/GenBank/DDBJ whole genome shotgun (WGS) entry which is preliminary data.</text>
</comment>
<organism evidence="1 2">
    <name type="scientific">Anaerobacillus arseniciselenatis</name>
    <dbReference type="NCBI Taxonomy" id="85682"/>
    <lineage>
        <taxon>Bacteria</taxon>
        <taxon>Bacillati</taxon>
        <taxon>Bacillota</taxon>
        <taxon>Bacilli</taxon>
        <taxon>Bacillales</taxon>
        <taxon>Bacillaceae</taxon>
        <taxon>Anaerobacillus</taxon>
    </lineage>
</organism>
<gene>
    <name evidence="1" type="ORF">BKP35_18065</name>
</gene>
<evidence type="ECO:0000313" key="2">
    <source>
        <dbReference type="Proteomes" id="UP000180098"/>
    </source>
</evidence>
<dbReference type="RefSeq" id="WP_071314784.1">
    <property type="nucleotide sequence ID" value="NZ_MLQQ01000056.1"/>
</dbReference>
<evidence type="ECO:0000313" key="1">
    <source>
        <dbReference type="EMBL" id="OIJ08167.1"/>
    </source>
</evidence>
<dbReference type="Proteomes" id="UP000180098">
    <property type="component" value="Unassembled WGS sequence"/>
</dbReference>
<protein>
    <submittedName>
        <fullName evidence="1">Uncharacterized protein</fullName>
    </submittedName>
</protein>
<dbReference type="OrthoDB" id="9794322at2"/>
<name>A0A1S2L8S8_9BACI</name>
<keyword evidence="2" id="KW-1185">Reference proteome</keyword>
<dbReference type="AlphaFoldDB" id="A0A1S2L8S8"/>
<accession>A0A1S2L8S8</accession>
<dbReference type="EMBL" id="MLQQ01000056">
    <property type="protein sequence ID" value="OIJ08167.1"/>
    <property type="molecule type" value="Genomic_DNA"/>
</dbReference>